<evidence type="ECO:0000313" key="2">
    <source>
        <dbReference type="RefSeq" id="XP_022721253.1"/>
    </source>
</evidence>
<dbReference type="OrthoDB" id="505263at2759"/>
<dbReference type="RefSeq" id="XP_022721253.1">
    <property type="nucleotide sequence ID" value="XM_022865518.1"/>
</dbReference>
<evidence type="ECO:0000313" key="1">
    <source>
        <dbReference type="Proteomes" id="UP000515121"/>
    </source>
</evidence>
<name>A0A6P5WZ96_DURZI</name>
<dbReference type="Proteomes" id="UP000515121">
    <property type="component" value="Unplaced"/>
</dbReference>
<dbReference type="GeneID" id="111278842"/>
<dbReference type="PANTHER" id="PTHR37201">
    <property type="entry name" value="WD REPEAT PROTEIN"/>
    <property type="match status" value="1"/>
</dbReference>
<dbReference type="AlphaFoldDB" id="A0A6P5WZ96"/>
<dbReference type="PANTHER" id="PTHR37201:SF1">
    <property type="entry name" value="WD REPEAT PROTEIN"/>
    <property type="match status" value="1"/>
</dbReference>
<accession>A0A6P5WZ96</accession>
<gene>
    <name evidence="2" type="primary">LOC111278842</name>
</gene>
<dbReference type="KEGG" id="dzi:111278842"/>
<protein>
    <submittedName>
        <fullName evidence="2">Uncharacterized protein LOC111278842 isoform X1</fullName>
    </submittedName>
</protein>
<organism evidence="1 2">
    <name type="scientific">Durio zibethinus</name>
    <name type="common">Durian</name>
    <dbReference type="NCBI Taxonomy" id="66656"/>
    <lineage>
        <taxon>Eukaryota</taxon>
        <taxon>Viridiplantae</taxon>
        <taxon>Streptophyta</taxon>
        <taxon>Embryophyta</taxon>
        <taxon>Tracheophyta</taxon>
        <taxon>Spermatophyta</taxon>
        <taxon>Magnoliopsida</taxon>
        <taxon>eudicotyledons</taxon>
        <taxon>Gunneridae</taxon>
        <taxon>Pentapetalae</taxon>
        <taxon>rosids</taxon>
        <taxon>malvids</taxon>
        <taxon>Malvales</taxon>
        <taxon>Malvaceae</taxon>
        <taxon>Helicteroideae</taxon>
        <taxon>Durio</taxon>
    </lineage>
</organism>
<proteinExistence type="predicted"/>
<sequence>MRAGGSYTNNKAPFLTPFTPTPTCSQSKAKDRIPINSPSWPALRLSTFPVSGPRLSSGRIALAAAEARAGVCCEIRSVNGASEMASAWDNKPLEIPRNGKKPYFYLDEMDILTFLDPPNHLIPLDPTSYNPAAYLWKKIGDIPEERRHRLLQLLNPRLISKAWEIAGARYHDPKFLKESASNFLSNKDGEIPPQVYSCRTSGGPLPIAWINFFKKTIFCDSNGKTCGRFIGASFVAQFANRLSPLYFEVTQLKEVMPTEQPCDLSYEFGDGLLDLHEYPAGFPKPVKHPYPFSDQVVIYIRLIGPGVLVGQAWQEGKKLDQVPKKLCREILMVKEYAASGENH</sequence>
<reference evidence="2" key="1">
    <citation type="submission" date="2025-08" db="UniProtKB">
        <authorList>
            <consortium name="RefSeq"/>
        </authorList>
    </citation>
    <scope>IDENTIFICATION</scope>
    <source>
        <tissue evidence="2">Fruit stalk</tissue>
    </source>
</reference>
<keyword evidence="1" id="KW-1185">Reference proteome</keyword>